<dbReference type="Gene3D" id="3.30.160.60">
    <property type="entry name" value="Classic Zinc Finger"/>
    <property type="match status" value="1"/>
</dbReference>
<keyword evidence="2" id="KW-0863">Zinc-finger</keyword>
<dbReference type="PROSITE" id="PS50119">
    <property type="entry name" value="ZF_BBOX"/>
    <property type="match status" value="1"/>
</dbReference>
<proteinExistence type="predicted"/>
<dbReference type="AlphaFoldDB" id="A0A820PCH4"/>
<dbReference type="SUPFAM" id="SSF57845">
    <property type="entry name" value="B-box zinc-binding domain"/>
    <property type="match status" value="1"/>
</dbReference>
<evidence type="ECO:0000256" key="2">
    <source>
        <dbReference type="PROSITE-ProRule" id="PRU00024"/>
    </source>
</evidence>
<sequence>MQIHQQVSIEEAIPDVIFCDKHSKKSLEYWCHTCEKVICVDCLLINHKNHEYSSKDDVTKELETKISTRLYGIQSSLEYRINQADSIINETITHCQSSRLQITEAIASLREIINTHERNMLEKISATEQEQKKQLEDFKNPLKNELQNLNMQKAIFEILVTSNNHTKILQIKKDFDNYIHKTKGTLKSLQISTKTEFSVQGLDQLQFLKQEIEQYGKYIQIPAYHNSELEQFISQNRKKQKMNLNNRNLNDSDMKILTLTELSLEKNRIGQQGAQYIADALRMNQTLTTLCLDTNQIGQRGAEHIADALKTNRTLTTLYLGENQIGQYGARHIAEALKTNRTLTTLGLEQNQIGQKGTEYIADALQVNETLNILSLDQNHIGQQGSQQIADAVKTLTILYLNENQIEQQGIEHIANAIKINKTITDLGLKHNQIGQKGAQYLADALKMNKTLTDIGLQQNLIGQEGAQYIADALRINQTLTALYLGENQIGQQGAQHIVDVLKINQTLINLRLEKNDIGQEGIQRMQQSLKLNTFLTITCYRFSAWLFIFVDLFDYVEQEYSYTTKREKLALLLKFQDISNVDFCLDCNDAFEILSFDSNDLLDLKKEMYEIEQQFVCILHRVKCKMHLLKNALVKLSNQLTRTSKTSSNTVIRNSPSTTNLIANNFNNSANTFSVTSMITSASPNNNLTPEEKLKQQIIESLNDWCQKLKENNGQKMFQLKENVDYEIFIDIIGKKILVKCQCGKTTTLAQKDNTFNGLSQKMLPQLFLKLHMIQNQILLSDFYLPLDSNGLPIQNSYSTDSFTRLEEWYSDITRATLLNAYLIQPLSSSLNISPYIFAAYGTDNKFESSDVIFRWYKIYQECKA</sequence>
<evidence type="ECO:0000259" key="3">
    <source>
        <dbReference type="PROSITE" id="PS50119"/>
    </source>
</evidence>
<organism evidence="4 5">
    <name type="scientific">Rotaria socialis</name>
    <dbReference type="NCBI Taxonomy" id="392032"/>
    <lineage>
        <taxon>Eukaryota</taxon>
        <taxon>Metazoa</taxon>
        <taxon>Spiralia</taxon>
        <taxon>Gnathifera</taxon>
        <taxon>Rotifera</taxon>
        <taxon>Eurotatoria</taxon>
        <taxon>Bdelloidea</taxon>
        <taxon>Philodinida</taxon>
        <taxon>Philodinidae</taxon>
        <taxon>Rotaria</taxon>
    </lineage>
</organism>
<dbReference type="Proteomes" id="UP000663851">
    <property type="component" value="Unassembled WGS sequence"/>
</dbReference>
<evidence type="ECO:0000313" key="4">
    <source>
        <dbReference type="EMBL" id="CAF4404558.1"/>
    </source>
</evidence>
<dbReference type="SMART" id="SM00368">
    <property type="entry name" value="LRR_RI"/>
    <property type="match status" value="10"/>
</dbReference>
<dbReference type="SUPFAM" id="SSF52047">
    <property type="entry name" value="RNI-like"/>
    <property type="match status" value="1"/>
</dbReference>
<evidence type="ECO:0000256" key="1">
    <source>
        <dbReference type="ARBA" id="ARBA00022737"/>
    </source>
</evidence>
<accession>A0A820PCH4</accession>
<dbReference type="InterPro" id="IPR052201">
    <property type="entry name" value="LRR-containing_regulator"/>
</dbReference>
<evidence type="ECO:0000313" key="5">
    <source>
        <dbReference type="Proteomes" id="UP000663851"/>
    </source>
</evidence>
<dbReference type="Pfam" id="PF00643">
    <property type="entry name" value="zf-B_box"/>
    <property type="match status" value="1"/>
</dbReference>
<dbReference type="InterPro" id="IPR032675">
    <property type="entry name" value="LRR_dom_sf"/>
</dbReference>
<protein>
    <recommendedName>
        <fullName evidence="3">B box-type domain-containing protein</fullName>
    </recommendedName>
</protein>
<dbReference type="InterPro" id="IPR001611">
    <property type="entry name" value="Leu-rich_rpt"/>
</dbReference>
<dbReference type="PANTHER" id="PTHR24111:SF0">
    <property type="entry name" value="LEUCINE-RICH REPEAT-CONTAINING PROTEIN"/>
    <property type="match status" value="1"/>
</dbReference>
<dbReference type="GO" id="GO:0008270">
    <property type="term" value="F:zinc ion binding"/>
    <property type="evidence" value="ECO:0007669"/>
    <property type="project" value="UniProtKB-KW"/>
</dbReference>
<dbReference type="EMBL" id="CAJOBO010001726">
    <property type="protein sequence ID" value="CAF4404558.1"/>
    <property type="molecule type" value="Genomic_DNA"/>
</dbReference>
<gene>
    <name evidence="4" type="ORF">HFQ381_LOCUS20334</name>
</gene>
<name>A0A820PCH4_9BILA</name>
<reference evidence="4" key="1">
    <citation type="submission" date="2021-02" db="EMBL/GenBank/DDBJ databases">
        <authorList>
            <person name="Nowell W R."/>
        </authorList>
    </citation>
    <scope>NUCLEOTIDE SEQUENCE</scope>
</reference>
<comment type="caution">
    <text evidence="4">The sequence shown here is derived from an EMBL/GenBank/DDBJ whole genome shotgun (WGS) entry which is preliminary data.</text>
</comment>
<keyword evidence="1" id="KW-0677">Repeat</keyword>
<dbReference type="InterPro" id="IPR000315">
    <property type="entry name" value="Znf_B-box"/>
</dbReference>
<feature type="domain" description="B box-type" evidence="3">
    <location>
        <begin position="14"/>
        <end position="55"/>
    </location>
</feature>
<dbReference type="SMART" id="SM00336">
    <property type="entry name" value="BBOX"/>
    <property type="match status" value="1"/>
</dbReference>
<dbReference type="Pfam" id="PF13516">
    <property type="entry name" value="LRR_6"/>
    <property type="match status" value="5"/>
</dbReference>
<keyword evidence="2" id="KW-0479">Metal-binding</keyword>
<dbReference type="PANTHER" id="PTHR24111">
    <property type="entry name" value="LEUCINE-RICH REPEAT-CONTAINING PROTEIN 34"/>
    <property type="match status" value="1"/>
</dbReference>
<keyword evidence="2" id="KW-0862">Zinc</keyword>
<dbReference type="Gene3D" id="3.80.10.10">
    <property type="entry name" value="Ribonuclease Inhibitor"/>
    <property type="match status" value="3"/>
</dbReference>